<gene>
    <name evidence="3" type="ORF">GCM10011503_12210</name>
</gene>
<evidence type="ECO:0000313" key="3">
    <source>
        <dbReference type="EMBL" id="GGB64937.1"/>
    </source>
</evidence>
<evidence type="ECO:0000313" key="4">
    <source>
        <dbReference type="Proteomes" id="UP000628854"/>
    </source>
</evidence>
<protein>
    <recommendedName>
        <fullName evidence="5">DUF3604 domain-containing protein</fullName>
    </recommendedName>
</protein>
<feature type="compositionally biased region" description="Polar residues" evidence="1">
    <location>
        <begin position="25"/>
        <end position="43"/>
    </location>
</feature>
<sequence>MKLFPSVLAVFFVLAVPACKGDADNQPTDSTIEAERAQTSPDNTSIATVDTRCEYYRPGEKNLYWGDLHVHTAVSLDAYAFGTLRGPTDAFNFAKGEKIELFGREAQLERPLDFTAVTDHAEWMDLMYICTDPEKSDHLYCQNLTQQKASADIGLQIFREYVGTTIGQAEPQATPVCTEDPERCAVAQANQWARTQKAANDANDPCNFTALIGYEWSATPNFSHTHRNIIFRSDKVTEEAIDYIRFPKLHQLWEQLERQCRPEDGCDVVAIPHNTNMGDGVSFDVETETDAQLLMRAKYERLVEIHQDKGNSECLPAYGETGDGDCDFEVYLTEQARLKPREHFTEESWDQTRSSYVRSLLLRGLEAYQAQPDMGNPLQLGIVASTDNHVATPGFTDEESWLGSVFGAGDLDLMMSRIDFNPGGIVGVWSEENTRASIFDALKRRETYGTSGPRIQLRFDAVTDGRDVDCDTIQDREGHSIPMGGEFNGDESAPRFVVRVKADREPLAQIEIIKGEYAGGELNESVQSIWSAKGNDRSACVAWTDPDYDPAAPAFWYARVKQAPTKRWSQVRCELAGRCDDFPRAERMIQERAWSSPIWNLPLGPEN</sequence>
<dbReference type="EMBL" id="BMKF01000001">
    <property type="protein sequence ID" value="GGB64937.1"/>
    <property type="molecule type" value="Genomic_DNA"/>
</dbReference>
<dbReference type="RefSeq" id="WP_158084581.1">
    <property type="nucleotide sequence ID" value="NZ_BMKF01000001.1"/>
</dbReference>
<comment type="caution">
    <text evidence="3">The sequence shown here is derived from an EMBL/GenBank/DDBJ whole genome shotgun (WGS) entry which is preliminary data.</text>
</comment>
<dbReference type="Gene3D" id="3.20.20.140">
    <property type="entry name" value="Metal-dependent hydrolases"/>
    <property type="match status" value="1"/>
</dbReference>
<accession>A0ABQ1JFS3</accession>
<dbReference type="Pfam" id="PF12228">
    <property type="entry name" value="DUF3604"/>
    <property type="match status" value="2"/>
</dbReference>
<feature type="chain" id="PRO_5045275760" description="DUF3604 domain-containing protein" evidence="2">
    <location>
        <begin position="21"/>
        <end position="607"/>
    </location>
</feature>
<organism evidence="3 4">
    <name type="scientific">Henriciella pelagia</name>
    <dbReference type="NCBI Taxonomy" id="1977912"/>
    <lineage>
        <taxon>Bacteria</taxon>
        <taxon>Pseudomonadati</taxon>
        <taxon>Pseudomonadota</taxon>
        <taxon>Alphaproteobacteria</taxon>
        <taxon>Hyphomonadales</taxon>
        <taxon>Hyphomonadaceae</taxon>
        <taxon>Henriciella</taxon>
    </lineage>
</organism>
<dbReference type="InterPro" id="IPR022028">
    <property type="entry name" value="DUF3604"/>
</dbReference>
<evidence type="ECO:0008006" key="5">
    <source>
        <dbReference type="Google" id="ProtNLM"/>
    </source>
</evidence>
<dbReference type="Proteomes" id="UP000628854">
    <property type="component" value="Unassembled WGS sequence"/>
</dbReference>
<keyword evidence="4" id="KW-1185">Reference proteome</keyword>
<name>A0ABQ1JFS3_9PROT</name>
<proteinExistence type="predicted"/>
<evidence type="ECO:0000256" key="1">
    <source>
        <dbReference type="SAM" id="MobiDB-lite"/>
    </source>
</evidence>
<reference evidence="4" key="1">
    <citation type="journal article" date="2019" name="Int. J. Syst. Evol. Microbiol.">
        <title>The Global Catalogue of Microorganisms (GCM) 10K type strain sequencing project: providing services to taxonomists for standard genome sequencing and annotation.</title>
        <authorList>
            <consortium name="The Broad Institute Genomics Platform"/>
            <consortium name="The Broad Institute Genome Sequencing Center for Infectious Disease"/>
            <person name="Wu L."/>
            <person name="Ma J."/>
        </authorList>
    </citation>
    <scope>NUCLEOTIDE SEQUENCE [LARGE SCALE GENOMIC DNA]</scope>
    <source>
        <strain evidence="4">CGMCC 1.15928</strain>
    </source>
</reference>
<evidence type="ECO:0000256" key="2">
    <source>
        <dbReference type="SAM" id="SignalP"/>
    </source>
</evidence>
<feature type="signal peptide" evidence="2">
    <location>
        <begin position="1"/>
        <end position="20"/>
    </location>
</feature>
<keyword evidence="2" id="KW-0732">Signal</keyword>
<feature type="region of interest" description="Disordered" evidence="1">
    <location>
        <begin position="24"/>
        <end position="43"/>
    </location>
</feature>